<dbReference type="AlphaFoldDB" id="A0A7S3YKJ7"/>
<name>A0A7S3YKJ7_9EUKA</name>
<protein>
    <submittedName>
        <fullName evidence="1">Uncharacterized protein</fullName>
    </submittedName>
</protein>
<proteinExistence type="predicted"/>
<evidence type="ECO:0000313" key="1">
    <source>
        <dbReference type="EMBL" id="CAE0654484.1"/>
    </source>
</evidence>
<reference evidence="1" key="1">
    <citation type="submission" date="2021-01" db="EMBL/GenBank/DDBJ databases">
        <authorList>
            <person name="Corre E."/>
            <person name="Pelletier E."/>
            <person name="Niang G."/>
            <person name="Scheremetjew M."/>
            <person name="Finn R."/>
            <person name="Kale V."/>
            <person name="Holt S."/>
            <person name="Cochrane G."/>
            <person name="Meng A."/>
            <person name="Brown T."/>
            <person name="Cohen L."/>
        </authorList>
    </citation>
    <scope>NUCLEOTIDE SEQUENCE</scope>
    <source>
        <strain evidence="1">CCCM811</strain>
    </source>
</reference>
<dbReference type="EMBL" id="HBIV01009088">
    <property type="protein sequence ID" value="CAE0654484.1"/>
    <property type="molecule type" value="Transcribed_RNA"/>
</dbReference>
<accession>A0A7S3YKJ7</accession>
<sequence>MCEQMLLFSATLATAARWREIYNFQQHTPHYGARSQYRYSWLGFEMDELTVRSPKQEVYRQYHIPRSCHHVDSQELHRDPREHFRQFPEKNSPWVKLFPRSQPHHLLVCESTVDGLNHRCPIPSIGKR</sequence>
<gene>
    <name evidence="1" type="ORF">LGLO00237_LOCUS6861</name>
</gene>
<organism evidence="1">
    <name type="scientific">Lotharella globosa</name>
    <dbReference type="NCBI Taxonomy" id="91324"/>
    <lineage>
        <taxon>Eukaryota</taxon>
        <taxon>Sar</taxon>
        <taxon>Rhizaria</taxon>
        <taxon>Cercozoa</taxon>
        <taxon>Chlorarachniophyceae</taxon>
        <taxon>Lotharella</taxon>
    </lineage>
</organism>